<evidence type="ECO:0000256" key="5">
    <source>
        <dbReference type="ARBA" id="ARBA00023004"/>
    </source>
</evidence>
<keyword evidence="4" id="KW-0479">Metal-binding</keyword>
<keyword evidence="5" id="KW-0408">Iron</keyword>
<dbReference type="Pfam" id="PF01938">
    <property type="entry name" value="TRAM"/>
    <property type="match status" value="1"/>
</dbReference>
<dbReference type="PROSITE" id="PS50926">
    <property type="entry name" value="TRAM"/>
    <property type="match status" value="1"/>
</dbReference>
<dbReference type="InterPro" id="IPR023404">
    <property type="entry name" value="rSAM_horseshoe"/>
</dbReference>
<dbReference type="PANTHER" id="PTHR43020">
    <property type="entry name" value="CDK5 REGULATORY SUBUNIT-ASSOCIATED PROTEIN 1"/>
    <property type="match status" value="1"/>
</dbReference>
<evidence type="ECO:0000259" key="8">
    <source>
        <dbReference type="PROSITE" id="PS50926"/>
    </source>
</evidence>
<proteinExistence type="predicted"/>
<dbReference type="GO" id="GO:0005829">
    <property type="term" value="C:cytosol"/>
    <property type="evidence" value="ECO:0007669"/>
    <property type="project" value="TreeGrafter"/>
</dbReference>
<evidence type="ECO:0000256" key="2">
    <source>
        <dbReference type="ARBA" id="ARBA00022485"/>
    </source>
</evidence>
<evidence type="ECO:0000256" key="3">
    <source>
        <dbReference type="ARBA" id="ARBA00022691"/>
    </source>
</evidence>
<dbReference type="InterPro" id="IPR007197">
    <property type="entry name" value="rSAM"/>
</dbReference>
<name>A0A7V5LUU1_UNCW3</name>
<evidence type="ECO:0000313" key="10">
    <source>
        <dbReference type="EMBL" id="HHF53431.1"/>
    </source>
</evidence>
<sequence length="201" mass="22918">IRTVKNSKHIMPWFHLPLQAGSTKVLMDMGRGYTKEEYIEIAGKIREIIPEATITTDIMVGFPTETEADFEETLDVVKKVKFDHAYMFIYSPRYPSKSAIVYKNNIPEEVKGRRLRCLIEEVNIYIKERRELMLGKEYEILIEGPSKKSPSYSKGKTQGNLTCIVPGIFEPGTFLRVKIKEIIGLTPLGEPLQVTSYPVSS</sequence>
<dbReference type="SUPFAM" id="SSF102114">
    <property type="entry name" value="Radical SAM enzymes"/>
    <property type="match status" value="1"/>
</dbReference>
<dbReference type="GO" id="GO:0046872">
    <property type="term" value="F:metal ion binding"/>
    <property type="evidence" value="ECO:0007669"/>
    <property type="project" value="UniProtKB-KW"/>
</dbReference>
<dbReference type="Gene3D" id="3.80.30.20">
    <property type="entry name" value="tm_1862 like domain"/>
    <property type="match status" value="1"/>
</dbReference>
<reference evidence="10" key="1">
    <citation type="journal article" date="2020" name="mSystems">
        <title>Genome- and Community-Level Interaction Insights into Carbon Utilization and Element Cycling Functions of Hydrothermarchaeota in Hydrothermal Sediment.</title>
        <authorList>
            <person name="Zhou Z."/>
            <person name="Liu Y."/>
            <person name="Xu W."/>
            <person name="Pan J."/>
            <person name="Luo Z.H."/>
            <person name="Li M."/>
        </authorList>
    </citation>
    <scope>NUCLEOTIDE SEQUENCE [LARGE SCALE GENOMIC DNA]</scope>
    <source>
        <strain evidence="10">HyVt-96</strain>
    </source>
</reference>
<evidence type="ECO:0000256" key="7">
    <source>
        <dbReference type="ARBA" id="ARBA00033765"/>
    </source>
</evidence>
<dbReference type="InterPro" id="IPR058240">
    <property type="entry name" value="rSAM_sf"/>
</dbReference>
<comment type="function">
    <text evidence="1">Catalyzes the methylthiolation of N6-(dimethylallyl)adenosine (i(6)A), leading to the formation of 2-methylthio-N6-(dimethylallyl)adenosine (ms(2)i(6)A) at position 37 in tRNAs that read codons beginning with uridine.</text>
</comment>
<keyword evidence="6" id="KW-0411">Iron-sulfur</keyword>
<evidence type="ECO:0000256" key="1">
    <source>
        <dbReference type="ARBA" id="ARBA00003234"/>
    </source>
</evidence>
<dbReference type="PROSITE" id="PS51918">
    <property type="entry name" value="RADICAL_SAM"/>
    <property type="match status" value="1"/>
</dbReference>
<evidence type="ECO:0000256" key="4">
    <source>
        <dbReference type="ARBA" id="ARBA00022723"/>
    </source>
</evidence>
<dbReference type="PANTHER" id="PTHR43020:SF2">
    <property type="entry name" value="MITOCHONDRIAL TRNA METHYLTHIOTRANSFERASE CDK5RAP1"/>
    <property type="match status" value="1"/>
</dbReference>
<dbReference type="Proteomes" id="UP000886050">
    <property type="component" value="Unassembled WGS sequence"/>
</dbReference>
<comment type="caution">
    <text evidence="10">The sequence shown here is derived from an EMBL/GenBank/DDBJ whole genome shotgun (WGS) entry which is preliminary data.</text>
</comment>
<dbReference type="InterPro" id="IPR002792">
    <property type="entry name" value="TRAM_dom"/>
</dbReference>
<protein>
    <recommendedName>
        <fullName evidence="7">tRNA-2-methylthio-N(6)-dimethylallyladenosine synthase</fullName>
        <ecNumber evidence="7">2.8.4.3</ecNumber>
    </recommendedName>
</protein>
<dbReference type="Pfam" id="PF04055">
    <property type="entry name" value="Radical_SAM"/>
    <property type="match status" value="1"/>
</dbReference>
<accession>A0A7V5LUU1</accession>
<evidence type="ECO:0000256" key="6">
    <source>
        <dbReference type="ARBA" id="ARBA00023014"/>
    </source>
</evidence>
<dbReference type="GO" id="GO:0035597">
    <property type="term" value="F:tRNA-2-methylthio-N(6)-dimethylallyladenosine(37) synthase activity"/>
    <property type="evidence" value="ECO:0007669"/>
    <property type="project" value="UniProtKB-EC"/>
</dbReference>
<dbReference type="GO" id="GO:0051539">
    <property type="term" value="F:4 iron, 4 sulfur cluster binding"/>
    <property type="evidence" value="ECO:0007669"/>
    <property type="project" value="UniProtKB-KW"/>
</dbReference>
<organism evidence="10">
    <name type="scientific">candidate division WOR-3 bacterium</name>
    <dbReference type="NCBI Taxonomy" id="2052148"/>
    <lineage>
        <taxon>Bacteria</taxon>
        <taxon>Bacteria division WOR-3</taxon>
    </lineage>
</organism>
<feature type="non-terminal residue" evidence="10">
    <location>
        <position position="1"/>
    </location>
</feature>
<gene>
    <name evidence="10" type="ORF">ENL43_03605</name>
</gene>
<dbReference type="EC" id="2.8.4.3" evidence="7"/>
<dbReference type="AlphaFoldDB" id="A0A7V5LUU1"/>
<dbReference type="EMBL" id="DRTX01000182">
    <property type="protein sequence ID" value="HHF53431.1"/>
    <property type="molecule type" value="Genomic_DNA"/>
</dbReference>
<keyword evidence="3" id="KW-0949">S-adenosyl-L-methionine</keyword>
<feature type="domain" description="TRAM" evidence="8">
    <location>
        <begin position="131"/>
        <end position="193"/>
    </location>
</feature>
<feature type="domain" description="Radical SAM core" evidence="9">
    <location>
        <begin position="1"/>
        <end position="129"/>
    </location>
</feature>
<keyword evidence="2" id="KW-0004">4Fe-4S</keyword>
<evidence type="ECO:0000259" key="9">
    <source>
        <dbReference type="PROSITE" id="PS51918"/>
    </source>
</evidence>